<dbReference type="PROSITE" id="PS50005">
    <property type="entry name" value="TPR"/>
    <property type="match status" value="1"/>
</dbReference>
<keyword evidence="1" id="KW-0802">TPR repeat</keyword>
<dbReference type="RefSeq" id="XP_017768187.1">
    <property type="nucleotide sequence ID" value="XM_017912698.1"/>
</dbReference>
<name>A0ABM1M0T7_NICVS</name>
<dbReference type="Proteomes" id="UP000695000">
    <property type="component" value="Unplaced"/>
</dbReference>
<evidence type="ECO:0000313" key="3">
    <source>
        <dbReference type="RefSeq" id="XP_017768187.1"/>
    </source>
</evidence>
<evidence type="ECO:0000313" key="2">
    <source>
        <dbReference type="Proteomes" id="UP000695000"/>
    </source>
</evidence>
<dbReference type="InterPro" id="IPR019734">
    <property type="entry name" value="TPR_rpt"/>
</dbReference>
<dbReference type="PANTHER" id="PTHR46512">
    <property type="entry name" value="PEPTIDYLPROLYL ISOMERASE"/>
    <property type="match status" value="1"/>
</dbReference>
<dbReference type="InterPro" id="IPR011990">
    <property type="entry name" value="TPR-like_helical_dom_sf"/>
</dbReference>
<gene>
    <name evidence="3" type="primary">LOC108556545</name>
</gene>
<keyword evidence="2" id="KW-1185">Reference proteome</keyword>
<reference evidence="3" key="1">
    <citation type="submission" date="2025-08" db="UniProtKB">
        <authorList>
            <consortium name="RefSeq"/>
        </authorList>
    </citation>
    <scope>IDENTIFICATION</scope>
    <source>
        <tissue evidence="3">Whole Larva</tissue>
    </source>
</reference>
<dbReference type="SMART" id="SM00028">
    <property type="entry name" value="TPR"/>
    <property type="match status" value="2"/>
</dbReference>
<dbReference type="Gene3D" id="1.25.40.10">
    <property type="entry name" value="Tetratricopeptide repeat domain"/>
    <property type="match status" value="1"/>
</dbReference>
<proteinExistence type="predicted"/>
<evidence type="ECO:0000256" key="1">
    <source>
        <dbReference type="PROSITE-ProRule" id="PRU00339"/>
    </source>
</evidence>
<organism evidence="2 3">
    <name type="scientific">Nicrophorus vespilloides</name>
    <name type="common">Boreal carrion beetle</name>
    <dbReference type="NCBI Taxonomy" id="110193"/>
    <lineage>
        <taxon>Eukaryota</taxon>
        <taxon>Metazoa</taxon>
        <taxon>Ecdysozoa</taxon>
        <taxon>Arthropoda</taxon>
        <taxon>Hexapoda</taxon>
        <taxon>Insecta</taxon>
        <taxon>Pterygota</taxon>
        <taxon>Neoptera</taxon>
        <taxon>Endopterygota</taxon>
        <taxon>Coleoptera</taxon>
        <taxon>Polyphaga</taxon>
        <taxon>Staphyliniformia</taxon>
        <taxon>Silphidae</taxon>
        <taxon>Nicrophorinae</taxon>
        <taxon>Nicrophorus</taxon>
    </lineage>
</organism>
<protein>
    <submittedName>
        <fullName evidence="3">70 kDa peptidyl-prolyl isomerase-like</fullName>
    </submittedName>
</protein>
<dbReference type="GeneID" id="108556545"/>
<dbReference type="SUPFAM" id="SSF48452">
    <property type="entry name" value="TPR-like"/>
    <property type="match status" value="1"/>
</dbReference>
<feature type="repeat" description="TPR" evidence="1">
    <location>
        <begin position="204"/>
        <end position="237"/>
    </location>
</feature>
<dbReference type="InterPro" id="IPR050754">
    <property type="entry name" value="FKBP4/5/8-like"/>
</dbReference>
<accession>A0ABM1M0T7</accession>
<sequence length="267" mass="30476">MMSTYVSPDRKIRKTVLVVGEGCFKPSENCFCTFTISESNVDLDKYKSYGYSVGDSGDVFERYLDVLLQTMLTSEVAKVTFLTGDSKVEFTIELESFSRAGFIYEWDPTYKYNLAMQHKVAGNDLFKSGCFKDASYRFRKGLKILLSIPLDVENPKLQEQSMEDVYSLMVNFYNNLAACNLKAKDYDRVVGLCDKVLCFEDGNVKAAYKMGVACFELHNYERALEMFSKVAIAEPNNKAVVQNINKTQSRIVESNSKYECLVKRMFK</sequence>
<dbReference type="PANTHER" id="PTHR46512:SF10">
    <property type="entry name" value="FK506-BINDING PROTEIN-LIKE"/>
    <property type="match status" value="1"/>
</dbReference>